<accession>A0A2N1M4B6</accession>
<organism evidence="1 2">
    <name type="scientific">Rhizophagus irregularis</name>
    <dbReference type="NCBI Taxonomy" id="588596"/>
    <lineage>
        <taxon>Eukaryota</taxon>
        <taxon>Fungi</taxon>
        <taxon>Fungi incertae sedis</taxon>
        <taxon>Mucoromycota</taxon>
        <taxon>Glomeromycotina</taxon>
        <taxon>Glomeromycetes</taxon>
        <taxon>Glomerales</taxon>
        <taxon>Glomeraceae</taxon>
        <taxon>Rhizophagus</taxon>
    </lineage>
</organism>
<name>A0A2N1M4B6_9GLOM</name>
<evidence type="ECO:0000313" key="2">
    <source>
        <dbReference type="Proteomes" id="UP000233469"/>
    </source>
</evidence>
<evidence type="ECO:0000313" key="1">
    <source>
        <dbReference type="EMBL" id="PKK56494.1"/>
    </source>
</evidence>
<comment type="caution">
    <text evidence="1">The sequence shown here is derived from an EMBL/GenBank/DDBJ whole genome shotgun (WGS) entry which is preliminary data.</text>
</comment>
<reference evidence="1 2" key="2">
    <citation type="submission" date="2017-10" db="EMBL/GenBank/DDBJ databases">
        <title>Extensive intraspecific genome diversity in a model arbuscular mycorrhizal fungus.</title>
        <authorList>
            <person name="Chen E.C.H."/>
            <person name="Morin E."/>
            <person name="Baudet D."/>
            <person name="Noel J."/>
            <person name="Ndikumana S."/>
            <person name="Charron P."/>
            <person name="St-Onge C."/>
            <person name="Giorgi J."/>
            <person name="Grigoriev I.V."/>
            <person name="Roux C."/>
            <person name="Martin F.M."/>
            <person name="Corradi N."/>
        </authorList>
    </citation>
    <scope>NUCLEOTIDE SEQUENCE [LARGE SCALE GENOMIC DNA]</scope>
    <source>
        <strain evidence="1 2">C2</strain>
    </source>
</reference>
<gene>
    <name evidence="1" type="ORF">RhiirC2_799885</name>
</gene>
<dbReference type="AlphaFoldDB" id="A0A2N1M4B6"/>
<dbReference type="EMBL" id="LLXL01005536">
    <property type="protein sequence ID" value="PKK56494.1"/>
    <property type="molecule type" value="Genomic_DNA"/>
</dbReference>
<dbReference type="Proteomes" id="UP000233469">
    <property type="component" value="Unassembled WGS sequence"/>
</dbReference>
<sequence>MVPQICNCGIIAIYGIAEHCGFLNQNPHIHKSAIIRNPANISRTNLGVLGQRLSHRPPNLDS</sequence>
<protein>
    <submittedName>
        <fullName evidence="1">Uncharacterized protein</fullName>
    </submittedName>
</protein>
<reference evidence="1 2" key="1">
    <citation type="submission" date="2016-04" db="EMBL/GenBank/DDBJ databases">
        <title>Genome analyses suggest a sexual origin of heterokaryosis in a supposedly ancient asexual fungus.</title>
        <authorList>
            <person name="Ropars J."/>
            <person name="Sedzielewska K."/>
            <person name="Noel J."/>
            <person name="Charron P."/>
            <person name="Farinelli L."/>
            <person name="Marton T."/>
            <person name="Kruger M."/>
            <person name="Pelin A."/>
            <person name="Brachmann A."/>
            <person name="Corradi N."/>
        </authorList>
    </citation>
    <scope>NUCLEOTIDE SEQUENCE [LARGE SCALE GENOMIC DNA]</scope>
    <source>
        <strain evidence="1 2">C2</strain>
    </source>
</reference>
<proteinExistence type="predicted"/>